<dbReference type="PANTHER" id="PTHR37543:SF1">
    <property type="entry name" value="CCCH ZINC FINGER DNA BINDING PROTEIN (AFU_ORTHOLOGUE AFUA_5G12760)"/>
    <property type="match status" value="1"/>
</dbReference>
<gene>
    <name evidence="4" type="ORF">PENPOL_c002G10241</name>
</gene>
<keyword evidence="1" id="KW-0863">Zinc-finger</keyword>
<evidence type="ECO:0000313" key="4">
    <source>
        <dbReference type="EMBL" id="OQD69257.1"/>
    </source>
</evidence>
<organism evidence="4 5">
    <name type="scientific">Penicillium polonicum</name>
    <dbReference type="NCBI Taxonomy" id="60169"/>
    <lineage>
        <taxon>Eukaryota</taxon>
        <taxon>Fungi</taxon>
        <taxon>Dikarya</taxon>
        <taxon>Ascomycota</taxon>
        <taxon>Pezizomycotina</taxon>
        <taxon>Eurotiomycetes</taxon>
        <taxon>Eurotiomycetidae</taxon>
        <taxon>Eurotiales</taxon>
        <taxon>Aspergillaceae</taxon>
        <taxon>Penicillium</taxon>
    </lineage>
</organism>
<reference evidence="5" key="1">
    <citation type="journal article" date="2017" name="Nat. Microbiol.">
        <title>Global analysis of biosynthetic gene clusters reveals vast potential of secondary metabolite production in Penicillium species.</title>
        <authorList>
            <person name="Nielsen J.C."/>
            <person name="Grijseels S."/>
            <person name="Prigent S."/>
            <person name="Ji B."/>
            <person name="Dainat J."/>
            <person name="Nielsen K.F."/>
            <person name="Frisvad J.C."/>
            <person name="Workman M."/>
            <person name="Nielsen J."/>
        </authorList>
    </citation>
    <scope>NUCLEOTIDE SEQUENCE [LARGE SCALE GENOMIC DNA]</scope>
    <source>
        <strain evidence="5">IBT 4502</strain>
    </source>
</reference>
<dbReference type="AlphaFoldDB" id="A0A1V6NXE7"/>
<keyword evidence="5" id="KW-1185">Reference proteome</keyword>
<keyword evidence="1" id="KW-0862">Zinc</keyword>
<dbReference type="Pfam" id="PF25540">
    <property type="entry name" value="DUF7923"/>
    <property type="match status" value="1"/>
</dbReference>
<feature type="zinc finger region" description="C3H1-type" evidence="1">
    <location>
        <begin position="343"/>
        <end position="371"/>
    </location>
</feature>
<evidence type="ECO:0000256" key="1">
    <source>
        <dbReference type="PROSITE-ProRule" id="PRU00723"/>
    </source>
</evidence>
<proteinExistence type="predicted"/>
<sequence length="430" mass="48423">MLEQDGLRKRYEAVKIAEDNKDKITEELFIHVQSLQEALQQEKNESEDQKRLVRFYREDVKRCKSELEEKDRMEARLSFVLVLVDGDHMNFMDELVRDGQKGGRSAAKALIEAAREHVREVKPDSNPNVQFKIRVYANVAGLAKTYSDTGIVSSADTLRSFIQGFNMHNTLCDFVDAGNGKECSDVKVAAHFEHYLHDVHCQHIIFCGSADNGYARVLGPHGGSNYISLVEGPPFARELRDLATEFKTTSFPSVFRLKKLSRRVSFGSKTIAQAITPPRTPTSNYASVARTATLVSEDSSTLTSAPIKKSIPNSPMLVVQRNVNGERVDGPLHYSTRAKLDVLKQHKFCNQFHILGSCSYGEDCNHRHEPRLADQEVIDLMWIARLSPCSKGLRCDDKRCVSGHRCPRENCTVKGCKFPHEVDIRIVASL</sequence>
<feature type="domain" description="C3H1-type" evidence="3">
    <location>
        <begin position="343"/>
        <end position="371"/>
    </location>
</feature>
<accession>A0A1V6NXE7</accession>
<feature type="coiled-coil region" evidence="2">
    <location>
        <begin position="25"/>
        <end position="59"/>
    </location>
</feature>
<dbReference type="InterPro" id="IPR057683">
    <property type="entry name" value="DUF7923"/>
</dbReference>
<evidence type="ECO:0000256" key="2">
    <source>
        <dbReference type="SAM" id="Coils"/>
    </source>
</evidence>
<evidence type="ECO:0000313" key="5">
    <source>
        <dbReference type="Proteomes" id="UP000191408"/>
    </source>
</evidence>
<dbReference type="GO" id="GO:0008270">
    <property type="term" value="F:zinc ion binding"/>
    <property type="evidence" value="ECO:0007669"/>
    <property type="project" value="UniProtKB-KW"/>
</dbReference>
<protein>
    <recommendedName>
        <fullName evidence="3">C3H1-type domain-containing protein</fullName>
    </recommendedName>
</protein>
<keyword evidence="2" id="KW-0175">Coiled coil</keyword>
<dbReference type="STRING" id="60169.A0A1V6NXE7"/>
<dbReference type="PANTHER" id="PTHR37543">
    <property type="entry name" value="CCCH ZINC FINGER DNA BINDING PROTEIN (AFU_ORTHOLOGUE AFUA_5G12760)"/>
    <property type="match status" value="1"/>
</dbReference>
<dbReference type="EMBL" id="MDYM01000002">
    <property type="protein sequence ID" value="OQD69257.1"/>
    <property type="molecule type" value="Genomic_DNA"/>
</dbReference>
<evidence type="ECO:0000259" key="3">
    <source>
        <dbReference type="PROSITE" id="PS50103"/>
    </source>
</evidence>
<dbReference type="Proteomes" id="UP000191408">
    <property type="component" value="Unassembled WGS sequence"/>
</dbReference>
<dbReference type="OrthoDB" id="2270193at2759"/>
<name>A0A1V6NXE7_PENPO</name>
<dbReference type="InterPro" id="IPR057654">
    <property type="entry name" value="Znf-CCCH_tandem"/>
</dbReference>
<dbReference type="Pfam" id="PF25543">
    <property type="entry name" value="zf-CCCH_tandem"/>
    <property type="match status" value="1"/>
</dbReference>
<dbReference type="InterPro" id="IPR000571">
    <property type="entry name" value="Znf_CCCH"/>
</dbReference>
<dbReference type="PROSITE" id="PS50103">
    <property type="entry name" value="ZF_C3H1"/>
    <property type="match status" value="1"/>
</dbReference>
<comment type="caution">
    <text evidence="4">The sequence shown here is derived from an EMBL/GenBank/DDBJ whole genome shotgun (WGS) entry which is preliminary data.</text>
</comment>
<keyword evidence="1" id="KW-0479">Metal-binding</keyword>